<evidence type="ECO:0000256" key="1">
    <source>
        <dbReference type="ARBA" id="ARBA00022448"/>
    </source>
</evidence>
<evidence type="ECO:0000313" key="8">
    <source>
        <dbReference type="EMBL" id="KRM05526.1"/>
    </source>
</evidence>
<comment type="cofactor">
    <cofactor evidence="6">
        <name>Mg(2+)</name>
        <dbReference type="ChEBI" id="CHEBI:18420"/>
    </cofactor>
    <text evidence="6">Binds 1 Mg(2+) ion per trimer.</text>
</comment>
<dbReference type="AlphaFoldDB" id="A0A0R1VSA6"/>
<dbReference type="PROSITE" id="PS51095">
    <property type="entry name" value="PTS_EIIA_TYPE_3"/>
    <property type="match status" value="1"/>
</dbReference>
<evidence type="ECO:0000256" key="5">
    <source>
        <dbReference type="PIRSR" id="PIRSR000699-1"/>
    </source>
</evidence>
<dbReference type="Gene3D" id="1.20.58.80">
    <property type="entry name" value="Phosphotransferase system, lactose/cellobiose-type IIA subunit"/>
    <property type="match status" value="1"/>
</dbReference>
<feature type="modified residue" description="Phosphohistidine; by HPr" evidence="7">
    <location>
        <position position="86"/>
    </location>
</feature>
<protein>
    <recommendedName>
        <fullName evidence="10">Cellobiose-specific PTS system IIA component</fullName>
    </recommendedName>
</protein>
<dbReference type="PANTHER" id="PTHR34382">
    <property type="entry name" value="PTS SYSTEM N,N'-DIACETYLCHITOBIOSE-SPECIFIC EIIA COMPONENT"/>
    <property type="match status" value="1"/>
</dbReference>
<dbReference type="SUPFAM" id="SSF46973">
    <property type="entry name" value="Enzyme IIa from lactose specific PTS, IIa-lac"/>
    <property type="match status" value="1"/>
</dbReference>
<keyword evidence="6" id="KW-0460">Magnesium</keyword>
<keyword evidence="9" id="KW-1185">Reference proteome</keyword>
<dbReference type="Pfam" id="PF02255">
    <property type="entry name" value="PTS_IIA"/>
    <property type="match status" value="1"/>
</dbReference>
<evidence type="ECO:0000256" key="3">
    <source>
        <dbReference type="ARBA" id="ARBA00022679"/>
    </source>
</evidence>
<dbReference type="InterPro" id="IPR003188">
    <property type="entry name" value="PTS_IIA_lac/cel"/>
</dbReference>
<dbReference type="STRING" id="1423750.FC89_GL001225"/>
<keyword evidence="4" id="KW-0598">Phosphotransferase system</keyword>
<comment type="caution">
    <text evidence="8">The sequence shown here is derived from an EMBL/GenBank/DDBJ whole genome shotgun (WGS) entry which is preliminary data.</text>
</comment>
<dbReference type="CDD" id="cd00215">
    <property type="entry name" value="PTS_IIA_lac"/>
    <property type="match status" value="1"/>
</dbReference>
<dbReference type="GO" id="GO:0009401">
    <property type="term" value="P:phosphoenolpyruvate-dependent sugar phosphotransferase system"/>
    <property type="evidence" value="ECO:0007669"/>
    <property type="project" value="UniProtKB-KW"/>
</dbReference>
<accession>A0A0R1VSA6</accession>
<dbReference type="InterPro" id="IPR036542">
    <property type="entry name" value="PTS_IIA_lac/cel_sf"/>
</dbReference>
<dbReference type="GO" id="GO:0046872">
    <property type="term" value="F:metal ion binding"/>
    <property type="evidence" value="ECO:0007669"/>
    <property type="project" value="UniProtKB-KW"/>
</dbReference>
<keyword evidence="2" id="KW-0762">Sugar transport</keyword>
<dbReference type="PANTHER" id="PTHR34382:SF7">
    <property type="entry name" value="PTS SYSTEM N,N'-DIACETYLCHITOBIOSE-SPECIFIC EIIA COMPONENT"/>
    <property type="match status" value="1"/>
</dbReference>
<gene>
    <name evidence="8" type="ORF">FC89_GL001225</name>
</gene>
<proteinExistence type="predicted"/>
<keyword evidence="3" id="KW-0808">Transferase</keyword>
<dbReference type="GO" id="GO:0016740">
    <property type="term" value="F:transferase activity"/>
    <property type="evidence" value="ECO:0007669"/>
    <property type="project" value="UniProtKB-KW"/>
</dbReference>
<evidence type="ECO:0008006" key="10">
    <source>
        <dbReference type="Google" id="ProtNLM"/>
    </source>
</evidence>
<evidence type="ECO:0000256" key="4">
    <source>
        <dbReference type="ARBA" id="ARBA00022683"/>
    </source>
</evidence>
<keyword evidence="6" id="KW-0479">Metal-binding</keyword>
<dbReference type="PIRSF" id="PIRSF000699">
    <property type="entry name" value="PTS_IILac_III"/>
    <property type="match status" value="1"/>
</dbReference>
<evidence type="ECO:0000313" key="9">
    <source>
        <dbReference type="Proteomes" id="UP000051451"/>
    </source>
</evidence>
<organism evidence="8 9">
    <name type="scientific">Liquorilactobacillus ghanensis DSM 18630</name>
    <dbReference type="NCBI Taxonomy" id="1423750"/>
    <lineage>
        <taxon>Bacteria</taxon>
        <taxon>Bacillati</taxon>
        <taxon>Bacillota</taxon>
        <taxon>Bacilli</taxon>
        <taxon>Lactobacillales</taxon>
        <taxon>Lactobacillaceae</taxon>
        <taxon>Liquorilactobacillus</taxon>
    </lineage>
</organism>
<keyword evidence="1" id="KW-0813">Transport</keyword>
<dbReference type="EMBL" id="AZGB01000018">
    <property type="protein sequence ID" value="KRM05526.1"/>
    <property type="molecule type" value="Genomic_DNA"/>
</dbReference>
<feature type="binding site" evidence="6">
    <location>
        <position position="89"/>
    </location>
    <ligand>
        <name>Mg(2+)</name>
        <dbReference type="ChEBI" id="CHEBI:18420"/>
        <note>ligand shared between all trimeric partners</note>
    </ligand>
</feature>
<dbReference type="PATRIC" id="fig|1423750.3.peg.1254"/>
<sequence length="117" mass="12731">MILMTDSNNQEEQQLMQAMGLITNAGNAKSLAMEAIHAAHNDDFKGAQAKIAEANKALVEAHNMQTKMLTAEANGQHAQLTLLMVHSQDHLMTAITFIDLAQELISVYQKLADAGKN</sequence>
<feature type="active site" description="Tele-phosphohistidine intermediate" evidence="5">
    <location>
        <position position="86"/>
    </location>
</feature>
<dbReference type="Proteomes" id="UP000051451">
    <property type="component" value="Unassembled WGS sequence"/>
</dbReference>
<name>A0A0R1VSA6_9LACO</name>
<evidence type="ECO:0000256" key="2">
    <source>
        <dbReference type="ARBA" id="ARBA00022597"/>
    </source>
</evidence>
<evidence type="ECO:0000256" key="6">
    <source>
        <dbReference type="PIRSR" id="PIRSR000699-2"/>
    </source>
</evidence>
<evidence type="ECO:0000256" key="7">
    <source>
        <dbReference type="PROSITE-ProRule" id="PRU00418"/>
    </source>
</evidence>
<reference evidence="8 9" key="1">
    <citation type="journal article" date="2015" name="Genome Announc.">
        <title>Expanding the biotechnology potential of lactobacilli through comparative genomics of 213 strains and associated genera.</title>
        <authorList>
            <person name="Sun Z."/>
            <person name="Harris H.M."/>
            <person name="McCann A."/>
            <person name="Guo C."/>
            <person name="Argimon S."/>
            <person name="Zhang W."/>
            <person name="Yang X."/>
            <person name="Jeffery I.B."/>
            <person name="Cooney J.C."/>
            <person name="Kagawa T.F."/>
            <person name="Liu W."/>
            <person name="Song Y."/>
            <person name="Salvetti E."/>
            <person name="Wrobel A."/>
            <person name="Rasinkangas P."/>
            <person name="Parkhill J."/>
            <person name="Rea M.C."/>
            <person name="O'Sullivan O."/>
            <person name="Ritari J."/>
            <person name="Douillard F.P."/>
            <person name="Paul Ross R."/>
            <person name="Yang R."/>
            <person name="Briner A.E."/>
            <person name="Felis G.E."/>
            <person name="de Vos W.M."/>
            <person name="Barrangou R."/>
            <person name="Klaenhammer T.R."/>
            <person name="Caufield P.W."/>
            <person name="Cui Y."/>
            <person name="Zhang H."/>
            <person name="O'Toole P.W."/>
        </authorList>
    </citation>
    <scope>NUCLEOTIDE SEQUENCE [LARGE SCALE GENOMIC DNA]</scope>
    <source>
        <strain evidence="8 9">DSM 18630</strain>
    </source>
</reference>